<organism evidence="2 3">
    <name type="scientific">Setaria italica</name>
    <name type="common">Foxtail millet</name>
    <name type="synonym">Panicum italicum</name>
    <dbReference type="NCBI Taxonomy" id="4555"/>
    <lineage>
        <taxon>Eukaryota</taxon>
        <taxon>Viridiplantae</taxon>
        <taxon>Streptophyta</taxon>
        <taxon>Embryophyta</taxon>
        <taxon>Tracheophyta</taxon>
        <taxon>Spermatophyta</taxon>
        <taxon>Magnoliopsida</taxon>
        <taxon>Liliopsida</taxon>
        <taxon>Poales</taxon>
        <taxon>Poaceae</taxon>
        <taxon>PACMAD clade</taxon>
        <taxon>Panicoideae</taxon>
        <taxon>Panicodae</taxon>
        <taxon>Paniceae</taxon>
        <taxon>Cenchrinae</taxon>
        <taxon>Setaria</taxon>
    </lineage>
</organism>
<evidence type="ECO:0000313" key="2">
    <source>
        <dbReference type="EnsemblPlants" id="KQL23532"/>
    </source>
</evidence>
<dbReference type="Proteomes" id="UP000004995">
    <property type="component" value="Unassembled WGS sequence"/>
</dbReference>
<accession>K4A422</accession>
<sequence>MKHLHMLAVRSELDSEKGHIKDTDTALSLHTQSSK</sequence>
<dbReference type="HOGENOM" id="CLU_3369323_0_0_1"/>
<feature type="region of interest" description="Disordered" evidence="1">
    <location>
        <begin position="12"/>
        <end position="35"/>
    </location>
</feature>
<reference evidence="2" key="2">
    <citation type="submission" date="2018-08" db="UniProtKB">
        <authorList>
            <consortium name="EnsemblPlants"/>
        </authorList>
    </citation>
    <scope>IDENTIFICATION</scope>
    <source>
        <strain evidence="2">Yugu1</strain>
    </source>
</reference>
<name>K4A422_SETIT</name>
<proteinExistence type="predicted"/>
<dbReference type="InParanoid" id="K4A422"/>
<feature type="compositionally biased region" description="Polar residues" evidence="1">
    <location>
        <begin position="25"/>
        <end position="35"/>
    </location>
</feature>
<evidence type="ECO:0000313" key="3">
    <source>
        <dbReference type="Proteomes" id="UP000004995"/>
    </source>
</evidence>
<reference evidence="3" key="1">
    <citation type="journal article" date="2012" name="Nat. Biotechnol.">
        <title>Reference genome sequence of the model plant Setaria.</title>
        <authorList>
            <person name="Bennetzen J.L."/>
            <person name="Schmutz J."/>
            <person name="Wang H."/>
            <person name="Percifield R."/>
            <person name="Hawkins J."/>
            <person name="Pontaroli A.C."/>
            <person name="Estep M."/>
            <person name="Feng L."/>
            <person name="Vaughn J.N."/>
            <person name="Grimwood J."/>
            <person name="Jenkins J."/>
            <person name="Barry K."/>
            <person name="Lindquist E."/>
            <person name="Hellsten U."/>
            <person name="Deshpande S."/>
            <person name="Wang X."/>
            <person name="Wu X."/>
            <person name="Mitros T."/>
            <person name="Triplett J."/>
            <person name="Yang X."/>
            <person name="Ye C.Y."/>
            <person name="Mauro-Herrera M."/>
            <person name="Wang L."/>
            <person name="Li P."/>
            <person name="Sharma M."/>
            <person name="Sharma R."/>
            <person name="Ronald P.C."/>
            <person name="Panaud O."/>
            <person name="Kellogg E.A."/>
            <person name="Brutnell T.P."/>
            <person name="Doust A.N."/>
            <person name="Tuskan G.A."/>
            <person name="Rokhsar D."/>
            <person name="Devos K.M."/>
        </authorList>
    </citation>
    <scope>NUCLEOTIDE SEQUENCE [LARGE SCALE GENOMIC DNA]</scope>
    <source>
        <strain evidence="3">cv. Yugu1</strain>
    </source>
</reference>
<dbReference type="EMBL" id="AGNK02000878">
    <property type="status" value="NOT_ANNOTATED_CDS"/>
    <property type="molecule type" value="Genomic_DNA"/>
</dbReference>
<evidence type="ECO:0000256" key="1">
    <source>
        <dbReference type="SAM" id="MobiDB-lite"/>
    </source>
</evidence>
<keyword evidence="3" id="KW-1185">Reference proteome</keyword>
<dbReference type="Gramene" id="KQL23532">
    <property type="protein sequence ID" value="KQL23532"/>
    <property type="gene ID" value="SETIT_033626mg"/>
</dbReference>
<protein>
    <submittedName>
        <fullName evidence="2">Uncharacterized protein</fullName>
    </submittedName>
</protein>
<dbReference type="AlphaFoldDB" id="K4A422"/>
<dbReference type="EnsemblPlants" id="KQL23532">
    <property type="protein sequence ID" value="KQL23532"/>
    <property type="gene ID" value="SETIT_033626mg"/>
</dbReference>
<feature type="compositionally biased region" description="Basic and acidic residues" evidence="1">
    <location>
        <begin position="12"/>
        <end position="24"/>
    </location>
</feature>